<evidence type="ECO:0000256" key="7">
    <source>
        <dbReference type="ARBA" id="ARBA00023136"/>
    </source>
</evidence>
<feature type="transmembrane region" description="Helical" evidence="8">
    <location>
        <begin position="112"/>
        <end position="131"/>
    </location>
</feature>
<feature type="transmembrane region" description="Helical" evidence="8">
    <location>
        <begin position="27"/>
        <end position="47"/>
    </location>
</feature>
<keyword evidence="3" id="KW-0813">Transport</keyword>
<comment type="similarity">
    <text evidence="2">Belongs to the binding-protein-dependent transport system permease family. FecCD subfamily.</text>
</comment>
<evidence type="ECO:0000256" key="2">
    <source>
        <dbReference type="ARBA" id="ARBA00007935"/>
    </source>
</evidence>
<protein>
    <submittedName>
        <fullName evidence="9">Iron ABC transporter permease</fullName>
    </submittedName>
</protein>
<evidence type="ECO:0000256" key="6">
    <source>
        <dbReference type="ARBA" id="ARBA00022989"/>
    </source>
</evidence>
<feature type="transmembrane region" description="Helical" evidence="8">
    <location>
        <begin position="241"/>
        <end position="270"/>
    </location>
</feature>
<evidence type="ECO:0000313" key="10">
    <source>
        <dbReference type="Proteomes" id="UP000317158"/>
    </source>
</evidence>
<feature type="transmembrane region" description="Helical" evidence="8">
    <location>
        <begin position="199"/>
        <end position="220"/>
    </location>
</feature>
<dbReference type="EMBL" id="RXIF01000003">
    <property type="protein sequence ID" value="RZN65242.1"/>
    <property type="molecule type" value="Genomic_DNA"/>
</dbReference>
<dbReference type="InterPro" id="IPR000522">
    <property type="entry name" value="ABC_transptr_permease_BtuC"/>
</dbReference>
<feature type="transmembrane region" description="Helical" evidence="8">
    <location>
        <begin position="137"/>
        <end position="156"/>
    </location>
</feature>
<keyword evidence="6 8" id="KW-1133">Transmembrane helix</keyword>
<evidence type="ECO:0000256" key="3">
    <source>
        <dbReference type="ARBA" id="ARBA00022448"/>
    </source>
</evidence>
<evidence type="ECO:0000256" key="1">
    <source>
        <dbReference type="ARBA" id="ARBA00004651"/>
    </source>
</evidence>
<gene>
    <name evidence="9" type="ORF">EF806_01615</name>
</gene>
<feature type="transmembrane region" description="Helical" evidence="8">
    <location>
        <begin position="310"/>
        <end position="330"/>
    </location>
</feature>
<sequence length="338" mass="37008">MIRWYGLKKESGDQIKKEYKKKNKIKVIFLLLSIIVTVILISVYPTIGTVDVSVSDIYTVILNKISPEEDELVNDIVLERVNRCIVGLLIGAGLAISGTTMQGILRNKFASPFTLGIFSMAAVGMVIGSSLNLGTPFIVFLSSLLAFLPFLFYYYLSRYREIGPETMVLIGIALVFTLLPLSLLSGFGSIKAVSWTDVLIMSIFLIACFFILIFNAWNINMISLGDTTAKTLGIEVDRVKFISLLISALIVAIVVSFASMIPFIGLVAPFLCRPIVGNDNRFLIPTTAFVGSSLVLMLDGLGRTIMAPMILPAGILSMFLGGPVLLYLAIKKEKQGWL</sequence>
<keyword evidence="5 8" id="KW-0812">Transmembrane</keyword>
<dbReference type="Gene3D" id="1.10.3470.10">
    <property type="entry name" value="ABC transporter involved in vitamin B12 uptake, BtuC"/>
    <property type="match status" value="1"/>
</dbReference>
<dbReference type="PANTHER" id="PTHR30472">
    <property type="entry name" value="FERRIC ENTEROBACTIN TRANSPORT SYSTEM PERMEASE PROTEIN"/>
    <property type="match status" value="1"/>
</dbReference>
<dbReference type="SUPFAM" id="SSF81345">
    <property type="entry name" value="ABC transporter involved in vitamin B12 uptake, BtuC"/>
    <property type="match status" value="1"/>
</dbReference>
<keyword evidence="7 8" id="KW-0472">Membrane</keyword>
<dbReference type="Pfam" id="PF01032">
    <property type="entry name" value="FecCD"/>
    <property type="match status" value="1"/>
</dbReference>
<evidence type="ECO:0000256" key="5">
    <source>
        <dbReference type="ARBA" id="ARBA00022692"/>
    </source>
</evidence>
<evidence type="ECO:0000313" key="9">
    <source>
        <dbReference type="EMBL" id="RZN65242.1"/>
    </source>
</evidence>
<comment type="subcellular location">
    <subcellularLocation>
        <location evidence="1">Cell membrane</location>
        <topology evidence="1">Multi-pass membrane protein</topology>
    </subcellularLocation>
</comment>
<dbReference type="GO" id="GO:0033214">
    <property type="term" value="P:siderophore-iron import into cell"/>
    <property type="evidence" value="ECO:0007669"/>
    <property type="project" value="TreeGrafter"/>
</dbReference>
<name>A0A520KTD7_METT2</name>
<organism evidence="9 10">
    <name type="scientific">Methanoliparum thermophilum</name>
    <dbReference type="NCBI Taxonomy" id="2491083"/>
    <lineage>
        <taxon>Archaea</taxon>
        <taxon>Methanobacteriati</taxon>
        <taxon>Methanobacteriota</taxon>
        <taxon>Candidatus Methanoliparia</taxon>
        <taxon>Candidatus Methanoliparales</taxon>
        <taxon>Candidatus Methanoliparaceae</taxon>
        <taxon>Candidatus Methanoliparum</taxon>
    </lineage>
</organism>
<dbReference type="Proteomes" id="UP000317158">
    <property type="component" value="Unassembled WGS sequence"/>
</dbReference>
<feature type="transmembrane region" description="Helical" evidence="8">
    <location>
        <begin position="85"/>
        <end position="105"/>
    </location>
</feature>
<feature type="transmembrane region" description="Helical" evidence="8">
    <location>
        <begin position="168"/>
        <end position="187"/>
    </location>
</feature>
<accession>A0A520KTD7</accession>
<dbReference type="AlphaFoldDB" id="A0A520KTD7"/>
<comment type="caution">
    <text evidence="9">The sequence shown here is derived from an EMBL/GenBank/DDBJ whole genome shotgun (WGS) entry which is preliminary data.</text>
</comment>
<reference evidence="9 10" key="1">
    <citation type="journal article" date="2019" name="Nat. Microbiol.">
        <title>Wide diversity of methane and short-chain alkane metabolisms in uncultured archaea.</title>
        <authorList>
            <person name="Borrel G."/>
            <person name="Adam P.S."/>
            <person name="McKay L.J."/>
            <person name="Chen L.X."/>
            <person name="Sierra-Garcia I.N."/>
            <person name="Sieber C.M."/>
            <person name="Letourneur Q."/>
            <person name="Ghozlane A."/>
            <person name="Andersen G.L."/>
            <person name="Li W.J."/>
            <person name="Hallam S.J."/>
            <person name="Muyzer G."/>
            <person name="de Oliveira V.M."/>
            <person name="Inskeep W.P."/>
            <person name="Banfield J.F."/>
            <person name="Gribaldo S."/>
        </authorList>
    </citation>
    <scope>NUCLEOTIDE SEQUENCE [LARGE SCALE GENOMIC DNA]</scope>
    <source>
        <strain evidence="9">NM1a</strain>
    </source>
</reference>
<dbReference type="PANTHER" id="PTHR30472:SF25">
    <property type="entry name" value="ABC TRANSPORTER PERMEASE PROTEIN MJ0876-RELATED"/>
    <property type="match status" value="1"/>
</dbReference>
<dbReference type="GO" id="GO:0022857">
    <property type="term" value="F:transmembrane transporter activity"/>
    <property type="evidence" value="ECO:0007669"/>
    <property type="project" value="InterPro"/>
</dbReference>
<evidence type="ECO:0000256" key="4">
    <source>
        <dbReference type="ARBA" id="ARBA00022475"/>
    </source>
</evidence>
<dbReference type="GO" id="GO:0005886">
    <property type="term" value="C:plasma membrane"/>
    <property type="evidence" value="ECO:0007669"/>
    <property type="project" value="UniProtKB-SubCell"/>
</dbReference>
<keyword evidence="4" id="KW-1003">Cell membrane</keyword>
<dbReference type="CDD" id="cd06550">
    <property type="entry name" value="TM_ABC_iron-siderophores_like"/>
    <property type="match status" value="1"/>
</dbReference>
<dbReference type="InterPro" id="IPR037294">
    <property type="entry name" value="ABC_BtuC-like"/>
</dbReference>
<proteinExistence type="inferred from homology"/>
<evidence type="ECO:0000256" key="8">
    <source>
        <dbReference type="SAM" id="Phobius"/>
    </source>
</evidence>